<proteinExistence type="predicted"/>
<comment type="caution">
    <text evidence="1">The sequence shown here is derived from an EMBL/GenBank/DDBJ whole genome shotgun (WGS) entry which is preliminary data.</text>
</comment>
<gene>
    <name evidence="1" type="ORF">LCGC14_0970110</name>
</gene>
<reference evidence="1" key="1">
    <citation type="journal article" date="2015" name="Nature">
        <title>Complex archaea that bridge the gap between prokaryotes and eukaryotes.</title>
        <authorList>
            <person name="Spang A."/>
            <person name="Saw J.H."/>
            <person name="Jorgensen S.L."/>
            <person name="Zaremba-Niedzwiedzka K."/>
            <person name="Martijn J."/>
            <person name="Lind A.E."/>
            <person name="van Eijk R."/>
            <person name="Schleper C."/>
            <person name="Guy L."/>
            <person name="Ettema T.J."/>
        </authorList>
    </citation>
    <scope>NUCLEOTIDE SEQUENCE</scope>
</reference>
<evidence type="ECO:0000313" key="1">
    <source>
        <dbReference type="EMBL" id="KKN17003.1"/>
    </source>
</evidence>
<protein>
    <submittedName>
        <fullName evidence="1">Uncharacterized protein</fullName>
    </submittedName>
</protein>
<dbReference type="EMBL" id="LAZR01003564">
    <property type="protein sequence ID" value="KKN17003.1"/>
    <property type="molecule type" value="Genomic_DNA"/>
</dbReference>
<sequence length="108" mass="12608">MMEIPNNAQPEEMMDFKKFAQSVKGLIYSEEKVFIEGKFRQNGNKKISSGDNFWANAIHSSGNSINAEEIYRTYLEWFNRTLRPFESERFFVSAKINIKKDAKGDKDE</sequence>
<accession>A0A0F9RI97</accession>
<dbReference type="AlphaFoldDB" id="A0A0F9RI97"/>
<organism evidence="1">
    <name type="scientific">marine sediment metagenome</name>
    <dbReference type="NCBI Taxonomy" id="412755"/>
    <lineage>
        <taxon>unclassified sequences</taxon>
        <taxon>metagenomes</taxon>
        <taxon>ecological metagenomes</taxon>
    </lineage>
</organism>
<name>A0A0F9RI97_9ZZZZ</name>